<dbReference type="SMART" id="SM00028">
    <property type="entry name" value="TPR"/>
    <property type="match status" value="6"/>
</dbReference>
<evidence type="ECO:0000256" key="4">
    <source>
        <dbReference type="ARBA" id="ARBA00023242"/>
    </source>
</evidence>
<dbReference type="Gene3D" id="1.25.40.10">
    <property type="entry name" value="Tetratricopeptide repeat domain"/>
    <property type="match status" value="2"/>
</dbReference>
<comment type="subcellular location">
    <subcellularLocation>
        <location evidence="1">Nucleus</location>
    </subcellularLocation>
</comment>
<dbReference type="PROSITE" id="PS50297">
    <property type="entry name" value="ANK_REP_REGION"/>
    <property type="match status" value="3"/>
</dbReference>
<accession>A0ABN8HUI1</accession>
<dbReference type="SUPFAM" id="SSF48403">
    <property type="entry name" value="Ankyrin repeat"/>
    <property type="match status" value="1"/>
</dbReference>
<evidence type="ECO:0008006" key="8">
    <source>
        <dbReference type="Google" id="ProtNLM"/>
    </source>
</evidence>
<reference evidence="6" key="1">
    <citation type="submission" date="2022-03" db="EMBL/GenBank/DDBJ databases">
        <authorList>
            <person name="Martin H S."/>
        </authorList>
    </citation>
    <scope>NUCLEOTIDE SEQUENCE</scope>
</reference>
<dbReference type="SUPFAM" id="SSF48452">
    <property type="entry name" value="TPR-like"/>
    <property type="match status" value="3"/>
</dbReference>
<dbReference type="Pfam" id="PF00023">
    <property type="entry name" value="Ank"/>
    <property type="match status" value="1"/>
</dbReference>
<feature type="repeat" description="ANK" evidence="5">
    <location>
        <begin position="563"/>
        <end position="595"/>
    </location>
</feature>
<evidence type="ECO:0000313" key="7">
    <source>
        <dbReference type="Proteomes" id="UP000837857"/>
    </source>
</evidence>
<proteinExistence type="predicted"/>
<dbReference type="InterPro" id="IPR052311">
    <property type="entry name" value="MMS22L-TONSL_complex_comp"/>
</dbReference>
<feature type="repeat" description="ANK" evidence="5">
    <location>
        <begin position="599"/>
        <end position="631"/>
    </location>
</feature>
<feature type="repeat" description="ANK" evidence="5">
    <location>
        <begin position="530"/>
        <end position="562"/>
    </location>
</feature>
<keyword evidence="5" id="KW-0040">ANK repeat</keyword>
<evidence type="ECO:0000256" key="1">
    <source>
        <dbReference type="ARBA" id="ARBA00004123"/>
    </source>
</evidence>
<gene>
    <name evidence="6" type="ORF">IPOD504_LOCUS2019</name>
</gene>
<evidence type="ECO:0000256" key="5">
    <source>
        <dbReference type="PROSITE-ProRule" id="PRU00023"/>
    </source>
</evidence>
<dbReference type="InterPro" id="IPR036770">
    <property type="entry name" value="Ankyrin_rpt-contain_sf"/>
</dbReference>
<name>A0ABN8HUI1_9NEOP</name>
<evidence type="ECO:0000256" key="3">
    <source>
        <dbReference type="ARBA" id="ARBA00022737"/>
    </source>
</evidence>
<keyword evidence="2" id="KW-0433">Leucine-rich repeat</keyword>
<dbReference type="Gene3D" id="3.80.10.10">
    <property type="entry name" value="Ribonuclease Inhibitor"/>
    <property type="match status" value="1"/>
</dbReference>
<dbReference type="PANTHER" id="PTHR46358">
    <property type="entry name" value="TONSOKU-LIKE PROTEIN"/>
    <property type="match status" value="1"/>
</dbReference>
<evidence type="ECO:0000256" key="2">
    <source>
        <dbReference type="ARBA" id="ARBA00022614"/>
    </source>
</evidence>
<dbReference type="Pfam" id="PF12796">
    <property type="entry name" value="Ank_2"/>
    <property type="match status" value="1"/>
</dbReference>
<dbReference type="Proteomes" id="UP000837857">
    <property type="component" value="Chromosome 11"/>
</dbReference>
<dbReference type="InterPro" id="IPR019734">
    <property type="entry name" value="TPR_rpt"/>
</dbReference>
<feature type="non-terminal residue" evidence="6">
    <location>
        <position position="1"/>
    </location>
</feature>
<keyword evidence="4" id="KW-0539">Nucleus</keyword>
<protein>
    <recommendedName>
        <fullName evidence="8">Tonsoku-like protein</fullName>
    </recommendedName>
</protein>
<keyword evidence="7" id="KW-1185">Reference proteome</keyword>
<dbReference type="InterPro" id="IPR011990">
    <property type="entry name" value="TPR-like_helical_dom_sf"/>
</dbReference>
<sequence length="916" mass="103910">MEEEKLIRKKKKALNGSNRRNLAEVCNDLATFYYKHHRYSDALEEYKNEATVVKELGLRMEWGTCNRMIGEMYMLMAEFDKALRYEERHLAVAKELNNLVEEQRAMATLGRIYLLQGQSCNEENEAKTSLTAAEKAFMKSLVLCEKLNGKITKNELLDMRARLLLNIGVVQEHLGYLDKAIDCINKAITICSCQDLHDILHNCYATEASLYSNKKKDFAMALSCLNKALEVASRLEDKVLKTCETLSAKADILCKMSDYQSAKQVLMKAWKLNTPDDEERENIECNLKVVAAMCYTEDLLISTDPSDHATFKKLYEKLGDGACHLRNYSGAVDYYLKMLDHAELLGDCGKTLIPIYVSLYQTYKDMGCYNEALQYYDKEYELIKDIPKEAYTTLSNIAEVLYLAKKPYDVIEKACLNARNAARDWNKKKYEIRMLKNLLKYQEEYFETDRMEQTKEELRALGYDNFDNLENSEDEQSSAGGCDEDTTHIGDDICLEDLTDLSDNNDEDVMETKRESRRRGKGFAIKKNMKGETQLHVACISGNKLLVERLLAKGHPVNVRDNAGWLPLHEACIHGNLEVANILINNGANVNDRGGANCDGITPLYDAASNGHLDVVRLLLDKGAIPSLKTDFGDTPLNVLQKWRAAVKVHVEDKVFLISIKLDTINKLTISWLVEEVKSRYYKLTGVRPVFSLMTSDGAILSEDDPLSLVLASPELKTCISNWKASPAEERYLECCEALVISPSQEIQHAVGRSHTTRRLALEGNVVGSIATFLDSAKDLKLRRFGLSNSKLVDGQFMRIFRSLSRAKHLQSLALKDNMLTFITLKKLLQRQPPVPQINLEGCHDIFKFSPDSDFQVWLPAIDFGRCIPEINVIPVLKSDEERESFRLFSKTWLTCFKGRGVIEHCEGGVTKLTAR</sequence>
<dbReference type="PANTHER" id="PTHR46358:SF1">
    <property type="entry name" value="TONSOKU-LIKE PROTEIN"/>
    <property type="match status" value="1"/>
</dbReference>
<dbReference type="InterPro" id="IPR032675">
    <property type="entry name" value="LRR_dom_sf"/>
</dbReference>
<dbReference type="SUPFAM" id="SSF52047">
    <property type="entry name" value="RNI-like"/>
    <property type="match status" value="1"/>
</dbReference>
<dbReference type="Gene3D" id="1.25.40.20">
    <property type="entry name" value="Ankyrin repeat-containing domain"/>
    <property type="match status" value="1"/>
</dbReference>
<keyword evidence="3" id="KW-0677">Repeat</keyword>
<dbReference type="SMART" id="SM00248">
    <property type="entry name" value="ANK"/>
    <property type="match status" value="3"/>
</dbReference>
<dbReference type="PROSITE" id="PS50088">
    <property type="entry name" value="ANK_REPEAT"/>
    <property type="match status" value="3"/>
</dbReference>
<dbReference type="InterPro" id="IPR002110">
    <property type="entry name" value="Ankyrin_rpt"/>
</dbReference>
<dbReference type="EMBL" id="OW152823">
    <property type="protein sequence ID" value="CAH2039823.1"/>
    <property type="molecule type" value="Genomic_DNA"/>
</dbReference>
<evidence type="ECO:0000313" key="6">
    <source>
        <dbReference type="EMBL" id="CAH2039823.1"/>
    </source>
</evidence>
<organism evidence="6 7">
    <name type="scientific">Iphiclides podalirius</name>
    <name type="common">scarce swallowtail</name>
    <dbReference type="NCBI Taxonomy" id="110791"/>
    <lineage>
        <taxon>Eukaryota</taxon>
        <taxon>Metazoa</taxon>
        <taxon>Ecdysozoa</taxon>
        <taxon>Arthropoda</taxon>
        <taxon>Hexapoda</taxon>
        <taxon>Insecta</taxon>
        <taxon>Pterygota</taxon>
        <taxon>Neoptera</taxon>
        <taxon>Endopterygota</taxon>
        <taxon>Lepidoptera</taxon>
        <taxon>Glossata</taxon>
        <taxon>Ditrysia</taxon>
        <taxon>Papilionoidea</taxon>
        <taxon>Papilionidae</taxon>
        <taxon>Papilioninae</taxon>
        <taxon>Iphiclides</taxon>
    </lineage>
</organism>